<dbReference type="CDD" id="cd06261">
    <property type="entry name" value="TM_PBP2"/>
    <property type="match status" value="1"/>
</dbReference>
<keyword evidence="5 8" id="KW-0812">Transmembrane</keyword>
<evidence type="ECO:0000256" key="2">
    <source>
        <dbReference type="ARBA" id="ARBA00007069"/>
    </source>
</evidence>
<proteinExistence type="inferred from homology"/>
<dbReference type="Pfam" id="PF00528">
    <property type="entry name" value="BPD_transp_1"/>
    <property type="match status" value="1"/>
</dbReference>
<dbReference type="RefSeq" id="WP_122921227.1">
    <property type="nucleotide sequence ID" value="NZ_RHHQ01000025.1"/>
</dbReference>
<keyword evidence="11" id="KW-1185">Reference proteome</keyword>
<feature type="transmembrane region" description="Helical" evidence="8">
    <location>
        <begin position="24"/>
        <end position="46"/>
    </location>
</feature>
<feature type="transmembrane region" description="Helical" evidence="8">
    <location>
        <begin position="158"/>
        <end position="185"/>
    </location>
</feature>
<keyword evidence="3 8" id="KW-0813">Transport</keyword>
<name>A0A3M8CX26_9BACL</name>
<keyword evidence="4" id="KW-1003">Cell membrane</keyword>
<dbReference type="EMBL" id="RHHQ01000025">
    <property type="protein sequence ID" value="RNB80243.1"/>
    <property type="molecule type" value="Genomic_DNA"/>
</dbReference>
<evidence type="ECO:0000256" key="1">
    <source>
        <dbReference type="ARBA" id="ARBA00004651"/>
    </source>
</evidence>
<dbReference type="GO" id="GO:0005886">
    <property type="term" value="C:plasma membrane"/>
    <property type="evidence" value="ECO:0007669"/>
    <property type="project" value="UniProtKB-SubCell"/>
</dbReference>
<evidence type="ECO:0000256" key="7">
    <source>
        <dbReference type="ARBA" id="ARBA00023136"/>
    </source>
</evidence>
<evidence type="ECO:0000256" key="3">
    <source>
        <dbReference type="ARBA" id="ARBA00022448"/>
    </source>
</evidence>
<evidence type="ECO:0000256" key="6">
    <source>
        <dbReference type="ARBA" id="ARBA00022989"/>
    </source>
</evidence>
<reference evidence="10 11" key="1">
    <citation type="submission" date="2018-10" db="EMBL/GenBank/DDBJ databases">
        <title>Phylogenomics of Brevibacillus.</title>
        <authorList>
            <person name="Dunlap C."/>
        </authorList>
    </citation>
    <scope>NUCLEOTIDE SEQUENCE [LARGE SCALE GENOMIC DNA]</scope>
    <source>
        <strain evidence="10 11">JCM 15716</strain>
    </source>
</reference>
<evidence type="ECO:0000256" key="8">
    <source>
        <dbReference type="RuleBase" id="RU363032"/>
    </source>
</evidence>
<dbReference type="SUPFAM" id="SSF161098">
    <property type="entry name" value="MetI-like"/>
    <property type="match status" value="1"/>
</dbReference>
<dbReference type="Proteomes" id="UP000271031">
    <property type="component" value="Unassembled WGS sequence"/>
</dbReference>
<comment type="similarity">
    <text evidence="2">Belongs to the binding-protein-dependent transport system permease family. CysTW subfamily.</text>
</comment>
<evidence type="ECO:0000256" key="5">
    <source>
        <dbReference type="ARBA" id="ARBA00022692"/>
    </source>
</evidence>
<comment type="subcellular location">
    <subcellularLocation>
        <location evidence="1 8">Cell membrane</location>
        <topology evidence="1 8">Multi-pass membrane protein</topology>
    </subcellularLocation>
</comment>
<feature type="domain" description="ABC transmembrane type-1" evidence="9">
    <location>
        <begin position="77"/>
        <end position="284"/>
    </location>
</feature>
<feature type="transmembrane region" description="Helical" evidence="8">
    <location>
        <begin position="76"/>
        <end position="103"/>
    </location>
</feature>
<keyword evidence="6 8" id="KW-1133">Transmembrane helix</keyword>
<dbReference type="AlphaFoldDB" id="A0A3M8CX26"/>
<protein>
    <submittedName>
        <fullName evidence="10">ABC transporter permease</fullName>
    </submittedName>
</protein>
<evidence type="ECO:0000313" key="10">
    <source>
        <dbReference type="EMBL" id="RNB80243.1"/>
    </source>
</evidence>
<dbReference type="Gene3D" id="1.10.3720.10">
    <property type="entry name" value="MetI-like"/>
    <property type="match status" value="1"/>
</dbReference>
<dbReference type="InterPro" id="IPR000515">
    <property type="entry name" value="MetI-like"/>
</dbReference>
<organism evidence="10 11">
    <name type="scientific">Brevibacillus fluminis</name>
    <dbReference type="NCBI Taxonomy" id="511487"/>
    <lineage>
        <taxon>Bacteria</taxon>
        <taxon>Bacillati</taxon>
        <taxon>Bacillota</taxon>
        <taxon>Bacilli</taxon>
        <taxon>Bacillales</taxon>
        <taxon>Paenibacillaceae</taxon>
        <taxon>Brevibacillus</taxon>
    </lineage>
</organism>
<dbReference type="OrthoDB" id="9807047at2"/>
<feature type="transmembrane region" description="Helical" evidence="8">
    <location>
        <begin position="211"/>
        <end position="241"/>
    </location>
</feature>
<gene>
    <name evidence="10" type="ORF">EDM56_27975</name>
</gene>
<feature type="transmembrane region" description="Helical" evidence="8">
    <location>
        <begin position="261"/>
        <end position="288"/>
    </location>
</feature>
<keyword evidence="7 8" id="KW-0472">Membrane</keyword>
<accession>A0A3M8CX26</accession>
<dbReference type="GO" id="GO:0055085">
    <property type="term" value="P:transmembrane transport"/>
    <property type="evidence" value="ECO:0007669"/>
    <property type="project" value="InterPro"/>
</dbReference>
<dbReference type="PANTHER" id="PTHR42929">
    <property type="entry name" value="INNER MEMBRANE ABC TRANSPORTER PERMEASE PROTEIN YDCU-RELATED-RELATED"/>
    <property type="match status" value="1"/>
</dbReference>
<dbReference type="PROSITE" id="PS50928">
    <property type="entry name" value="ABC_TM1"/>
    <property type="match status" value="1"/>
</dbReference>
<dbReference type="PANTHER" id="PTHR42929:SF5">
    <property type="entry name" value="ABC TRANSPORTER PERMEASE PROTEIN"/>
    <property type="match status" value="1"/>
</dbReference>
<dbReference type="InterPro" id="IPR035906">
    <property type="entry name" value="MetI-like_sf"/>
</dbReference>
<evidence type="ECO:0000256" key="4">
    <source>
        <dbReference type="ARBA" id="ARBA00022475"/>
    </source>
</evidence>
<feature type="transmembrane region" description="Helical" evidence="8">
    <location>
        <begin position="115"/>
        <end position="138"/>
    </location>
</feature>
<sequence>MNNADVHMTTMPLRRKITFSTLPGLHWLLVMIPALYMLLLTFFPILKIMKLGVHDGESYTLQYILQVFTTPVYMKVVLYTFNVSLIATIASLLFGYPIAYTLYRMKSEKGKRVMLAFIMIPFWISVLIRTFTWVIMLQDTGPINSILMALGLIDEPLHLLYSMTGNVVGMVHYLFPYMVLCIYSVMQGIDQRLLQAAEGMGARPWKVFRDVLFPLSIPGVVAGVLICFVFSLGFFITSVILGGPKDMMISNLIANFINVTLNWHLAAALSIILLASTLILILVPVLLFRNHSAIKGVM</sequence>
<comment type="caution">
    <text evidence="10">The sequence shown here is derived from an EMBL/GenBank/DDBJ whole genome shotgun (WGS) entry which is preliminary data.</text>
</comment>
<evidence type="ECO:0000313" key="11">
    <source>
        <dbReference type="Proteomes" id="UP000271031"/>
    </source>
</evidence>
<evidence type="ECO:0000259" key="9">
    <source>
        <dbReference type="PROSITE" id="PS50928"/>
    </source>
</evidence>